<evidence type="ECO:0000313" key="2">
    <source>
        <dbReference type="EMBL" id="GIX76159.1"/>
    </source>
</evidence>
<gene>
    <name evidence="2" type="ORF">CEXT_303081</name>
</gene>
<dbReference type="AlphaFoldDB" id="A0AAV4MW97"/>
<name>A0AAV4MW97_CAEEX</name>
<feature type="compositionally biased region" description="Basic and acidic residues" evidence="1">
    <location>
        <begin position="9"/>
        <end position="31"/>
    </location>
</feature>
<proteinExistence type="predicted"/>
<evidence type="ECO:0008006" key="4">
    <source>
        <dbReference type="Google" id="ProtNLM"/>
    </source>
</evidence>
<sequence length="73" mass="8275">MISANIRGKLKEHLTPPHNTSREREKKKKEFNVTQAAETPETTPPNTRLNEILAFPEAGVNLLLEHNLTQPSF</sequence>
<reference evidence="2 3" key="1">
    <citation type="submission" date="2021-06" db="EMBL/GenBank/DDBJ databases">
        <title>Caerostris extrusa draft genome.</title>
        <authorList>
            <person name="Kono N."/>
            <person name="Arakawa K."/>
        </authorList>
    </citation>
    <scope>NUCLEOTIDE SEQUENCE [LARGE SCALE GENOMIC DNA]</scope>
</reference>
<feature type="region of interest" description="Disordered" evidence="1">
    <location>
        <begin position="1"/>
        <end position="47"/>
    </location>
</feature>
<dbReference type="EMBL" id="BPLR01002653">
    <property type="protein sequence ID" value="GIX76159.1"/>
    <property type="molecule type" value="Genomic_DNA"/>
</dbReference>
<protein>
    <recommendedName>
        <fullName evidence="4">GIY-YIG homing endonuclease</fullName>
    </recommendedName>
</protein>
<organism evidence="2 3">
    <name type="scientific">Caerostris extrusa</name>
    <name type="common">Bark spider</name>
    <name type="synonym">Caerostris bankana</name>
    <dbReference type="NCBI Taxonomy" id="172846"/>
    <lineage>
        <taxon>Eukaryota</taxon>
        <taxon>Metazoa</taxon>
        <taxon>Ecdysozoa</taxon>
        <taxon>Arthropoda</taxon>
        <taxon>Chelicerata</taxon>
        <taxon>Arachnida</taxon>
        <taxon>Araneae</taxon>
        <taxon>Araneomorphae</taxon>
        <taxon>Entelegynae</taxon>
        <taxon>Araneoidea</taxon>
        <taxon>Araneidae</taxon>
        <taxon>Caerostris</taxon>
    </lineage>
</organism>
<comment type="caution">
    <text evidence="2">The sequence shown here is derived from an EMBL/GenBank/DDBJ whole genome shotgun (WGS) entry which is preliminary data.</text>
</comment>
<accession>A0AAV4MW97</accession>
<evidence type="ECO:0000256" key="1">
    <source>
        <dbReference type="SAM" id="MobiDB-lite"/>
    </source>
</evidence>
<dbReference type="Proteomes" id="UP001054945">
    <property type="component" value="Unassembled WGS sequence"/>
</dbReference>
<evidence type="ECO:0000313" key="3">
    <source>
        <dbReference type="Proteomes" id="UP001054945"/>
    </source>
</evidence>
<keyword evidence="3" id="KW-1185">Reference proteome</keyword>
<feature type="compositionally biased region" description="Low complexity" evidence="1">
    <location>
        <begin position="36"/>
        <end position="45"/>
    </location>
</feature>